<dbReference type="OrthoDB" id="10264306at2759"/>
<feature type="compositionally biased region" description="Acidic residues" evidence="1">
    <location>
        <begin position="357"/>
        <end position="367"/>
    </location>
</feature>
<dbReference type="SUPFAM" id="SSF53383">
    <property type="entry name" value="PLP-dependent transferases"/>
    <property type="match status" value="1"/>
</dbReference>
<organism evidence="2 3">
    <name type="scientific">Zostera marina</name>
    <name type="common">Eelgrass</name>
    <dbReference type="NCBI Taxonomy" id="29655"/>
    <lineage>
        <taxon>Eukaryota</taxon>
        <taxon>Viridiplantae</taxon>
        <taxon>Streptophyta</taxon>
        <taxon>Embryophyta</taxon>
        <taxon>Tracheophyta</taxon>
        <taxon>Spermatophyta</taxon>
        <taxon>Magnoliopsida</taxon>
        <taxon>Liliopsida</taxon>
        <taxon>Zosteraceae</taxon>
        <taxon>Zostera</taxon>
    </lineage>
</organism>
<gene>
    <name evidence="2" type="ORF">ZOSMA_99G00380</name>
</gene>
<dbReference type="Gene3D" id="3.40.640.10">
    <property type="entry name" value="Type I PLP-dependent aspartate aminotransferase-like (Major domain)"/>
    <property type="match status" value="1"/>
</dbReference>
<evidence type="ECO:0000256" key="1">
    <source>
        <dbReference type="SAM" id="MobiDB-lite"/>
    </source>
</evidence>
<reference evidence="3" key="1">
    <citation type="journal article" date="2016" name="Nature">
        <title>The genome of the seagrass Zostera marina reveals angiosperm adaptation to the sea.</title>
        <authorList>
            <person name="Olsen J.L."/>
            <person name="Rouze P."/>
            <person name="Verhelst B."/>
            <person name="Lin Y.-C."/>
            <person name="Bayer T."/>
            <person name="Collen J."/>
            <person name="Dattolo E."/>
            <person name="De Paoli E."/>
            <person name="Dittami S."/>
            <person name="Maumus F."/>
            <person name="Michel G."/>
            <person name="Kersting A."/>
            <person name="Lauritano C."/>
            <person name="Lohaus R."/>
            <person name="Toepel M."/>
            <person name="Tonon T."/>
            <person name="Vanneste K."/>
            <person name="Amirebrahimi M."/>
            <person name="Brakel J."/>
            <person name="Bostroem C."/>
            <person name="Chovatia M."/>
            <person name="Grimwood J."/>
            <person name="Jenkins J.W."/>
            <person name="Jueterbock A."/>
            <person name="Mraz A."/>
            <person name="Stam W.T."/>
            <person name="Tice H."/>
            <person name="Bornberg-Bauer E."/>
            <person name="Green P.J."/>
            <person name="Pearson G.A."/>
            <person name="Procaccini G."/>
            <person name="Duarte C.M."/>
            <person name="Schmutz J."/>
            <person name="Reusch T.B.H."/>
            <person name="Van de Peer Y."/>
        </authorList>
    </citation>
    <scope>NUCLEOTIDE SEQUENCE [LARGE SCALE GENOMIC DNA]</scope>
    <source>
        <strain evidence="3">cv. Finnish</strain>
    </source>
</reference>
<evidence type="ECO:0000313" key="2">
    <source>
        <dbReference type="EMBL" id="KMZ56107.1"/>
    </source>
</evidence>
<accession>A0A0K9NJ70</accession>
<comment type="caution">
    <text evidence="2">The sequence shown here is derived from an EMBL/GenBank/DDBJ whole genome shotgun (WGS) entry which is preliminary data.</text>
</comment>
<dbReference type="InterPro" id="IPR015421">
    <property type="entry name" value="PyrdxlP-dep_Trfase_major"/>
</dbReference>
<keyword evidence="3" id="KW-1185">Reference proteome</keyword>
<sequence length="581" mass="65406">MAKQPSERRCFETCFGLLIKTKKSPTITPAATTTKMSRSDFATTTAASFFPNTHFTNHESLPSLEDAYAVFLQVYPQYTATENADKIRETEYNHLADHICLDYTGIGLFSYAQKLPSFNISYKSASLRSQLLRGNRESSGLESSMRRRIARFVNVSADDYDMVFTANRISAFKLLAESYPFDNKKRLVTVYDYESDAVNAMVESSQKRDARVMSATFAWPNLRINSTRLKKMLTGSRLSKNENGRGLFVFPLQSKISGARYSYMWMSLAQENGWHVCLDACGLGPKDMDTLGLSLLKPDFLICSFYKIFGENPSGFACLFVKKSTAPVLKASPAAKSIGIVRIVAEQYQWQEGEAASSDDDNNDGDDATSRSFADSDGNSGFHVGETSWAQQTPEENAKTTGGIECAGLDHADSLGLVHISCRQRCIINWLVIAMMKLKHPHTENSQSLVQIYGPKVKFERGATMAFNVFDWRGEKIEPTLIQKLADRSNISLSYSFLHNVSFSDKYLRERDRVMGTRINETTKKQTVEFGITVLTISLGFLAGFEQGYRLWAFIARFLDADFVEKERWRYTALNQKVVQV</sequence>
<dbReference type="InterPro" id="IPR015424">
    <property type="entry name" value="PyrdxlP-dep_Trfase"/>
</dbReference>
<protein>
    <submittedName>
        <fullName evidence="2">Molybdenum cofactor sulfurase</fullName>
    </submittedName>
</protein>
<feature type="region of interest" description="Disordered" evidence="1">
    <location>
        <begin position="353"/>
        <end position="397"/>
    </location>
</feature>
<dbReference type="PANTHER" id="PTHR14237:SF88">
    <property type="entry name" value="PYRIDOXAL PHOSPHATE (PLP)-DEPENDENT TRANSFERASES SUPERFAMILY PROTEIN"/>
    <property type="match status" value="1"/>
</dbReference>
<dbReference type="PANTHER" id="PTHR14237">
    <property type="entry name" value="MOLYBDOPTERIN COFACTOR SULFURASE MOSC"/>
    <property type="match status" value="1"/>
</dbReference>
<evidence type="ECO:0000313" key="3">
    <source>
        <dbReference type="Proteomes" id="UP000036987"/>
    </source>
</evidence>
<dbReference type="STRING" id="29655.A0A0K9NJ70"/>
<dbReference type="AlphaFoldDB" id="A0A0K9NJ70"/>
<name>A0A0K9NJ70_ZOSMR</name>
<dbReference type="EMBL" id="LFYR01002227">
    <property type="protein sequence ID" value="KMZ56107.1"/>
    <property type="molecule type" value="Genomic_DNA"/>
</dbReference>
<proteinExistence type="predicted"/>
<dbReference type="Proteomes" id="UP000036987">
    <property type="component" value="Unassembled WGS sequence"/>
</dbReference>
<dbReference type="OMA" id="NHNSAHG"/>
<feature type="compositionally biased region" description="Polar residues" evidence="1">
    <location>
        <begin position="370"/>
        <end position="379"/>
    </location>
</feature>